<keyword evidence="5" id="KW-0472">Membrane</keyword>
<keyword evidence="10" id="KW-1185">Reference proteome</keyword>
<dbReference type="PROSITE" id="PS50869">
    <property type="entry name" value="BRICHOS"/>
    <property type="match status" value="1"/>
</dbReference>
<keyword evidence="4" id="KW-1133">Transmembrane helix</keyword>
<dbReference type="InterPro" id="IPR043405">
    <property type="entry name" value="Chondromodulin/Tenomodulin"/>
</dbReference>
<keyword evidence="7" id="KW-0325">Glycoprotein</keyword>
<evidence type="ECO:0000256" key="4">
    <source>
        <dbReference type="ARBA" id="ARBA00022989"/>
    </source>
</evidence>
<evidence type="ECO:0000256" key="1">
    <source>
        <dbReference type="ARBA" id="ARBA00004167"/>
    </source>
</evidence>
<evidence type="ECO:0000256" key="6">
    <source>
        <dbReference type="ARBA" id="ARBA00023157"/>
    </source>
</evidence>
<protein>
    <recommendedName>
        <fullName evidence="8">BRICHOS domain-containing protein</fullName>
    </recommendedName>
</protein>
<dbReference type="Gene3D" id="3.30.390.150">
    <property type="match status" value="1"/>
</dbReference>
<name>A0ABV0QN46_9TELE</name>
<keyword evidence="3" id="KW-0812">Transmembrane</keyword>
<dbReference type="EMBL" id="JAHRIN010017454">
    <property type="protein sequence ID" value="MEQ2197244.1"/>
    <property type="molecule type" value="Genomic_DNA"/>
</dbReference>
<dbReference type="Proteomes" id="UP001434883">
    <property type="component" value="Unassembled WGS sequence"/>
</dbReference>
<gene>
    <name evidence="9" type="ORF">XENOCAPTIV_026270</name>
</gene>
<organism evidence="9 10">
    <name type="scientific">Xenoophorus captivus</name>
    <dbReference type="NCBI Taxonomy" id="1517983"/>
    <lineage>
        <taxon>Eukaryota</taxon>
        <taxon>Metazoa</taxon>
        <taxon>Chordata</taxon>
        <taxon>Craniata</taxon>
        <taxon>Vertebrata</taxon>
        <taxon>Euteleostomi</taxon>
        <taxon>Actinopterygii</taxon>
        <taxon>Neopterygii</taxon>
        <taxon>Teleostei</taxon>
        <taxon>Neoteleostei</taxon>
        <taxon>Acanthomorphata</taxon>
        <taxon>Ovalentaria</taxon>
        <taxon>Atherinomorphae</taxon>
        <taxon>Cyprinodontiformes</taxon>
        <taxon>Goodeidae</taxon>
        <taxon>Xenoophorus</taxon>
    </lineage>
</organism>
<evidence type="ECO:0000256" key="2">
    <source>
        <dbReference type="ARBA" id="ARBA00009898"/>
    </source>
</evidence>
<evidence type="ECO:0000256" key="3">
    <source>
        <dbReference type="ARBA" id="ARBA00022692"/>
    </source>
</evidence>
<dbReference type="PANTHER" id="PTHR14064">
    <property type="entry name" value="CHONDROMODULIN-RELATED"/>
    <property type="match status" value="1"/>
</dbReference>
<dbReference type="InterPro" id="IPR007084">
    <property type="entry name" value="BRICHOS_dom"/>
</dbReference>
<dbReference type="Pfam" id="PF04089">
    <property type="entry name" value="BRICHOS"/>
    <property type="match status" value="1"/>
</dbReference>
<evidence type="ECO:0000256" key="7">
    <source>
        <dbReference type="ARBA" id="ARBA00023180"/>
    </source>
</evidence>
<feature type="domain" description="BRICHOS" evidence="8">
    <location>
        <begin position="44"/>
        <end position="95"/>
    </location>
</feature>
<comment type="caution">
    <text evidence="9">The sequence shown here is derived from an EMBL/GenBank/DDBJ whole genome shotgun (WGS) entry which is preliminary data.</text>
</comment>
<reference evidence="9 10" key="1">
    <citation type="submission" date="2021-06" db="EMBL/GenBank/DDBJ databases">
        <authorList>
            <person name="Palmer J.M."/>
        </authorList>
    </citation>
    <scope>NUCLEOTIDE SEQUENCE [LARGE SCALE GENOMIC DNA]</scope>
    <source>
        <strain evidence="9 10">XC_2019</strain>
        <tissue evidence="9">Muscle</tissue>
    </source>
</reference>
<evidence type="ECO:0000259" key="8">
    <source>
        <dbReference type="PROSITE" id="PS50869"/>
    </source>
</evidence>
<proteinExistence type="inferred from homology"/>
<dbReference type="SMART" id="SM01039">
    <property type="entry name" value="BRICHOS"/>
    <property type="match status" value="1"/>
</dbReference>
<evidence type="ECO:0000313" key="10">
    <source>
        <dbReference type="Proteomes" id="UP001434883"/>
    </source>
</evidence>
<comment type="subcellular location">
    <subcellularLocation>
        <location evidence="1">Membrane</location>
        <topology evidence="1">Single-pass membrane protein</topology>
    </subcellularLocation>
</comment>
<accession>A0ABV0QN46</accession>
<keyword evidence="6" id="KW-1015">Disulfide bond</keyword>
<evidence type="ECO:0000313" key="9">
    <source>
        <dbReference type="EMBL" id="MEQ2197244.1"/>
    </source>
</evidence>
<comment type="similarity">
    <text evidence="2">Belongs to the chondromodulin-1 family.</text>
</comment>
<dbReference type="PANTHER" id="PTHR14064:SF3">
    <property type="entry name" value="TENOMODULIN"/>
    <property type="match status" value="1"/>
</dbReference>
<evidence type="ECO:0000256" key="5">
    <source>
        <dbReference type="ARBA" id="ARBA00023136"/>
    </source>
</evidence>
<sequence>MMSFLVIHIIQVYGHEYKAVVDGIETNSVMEIDPDDLTEIFRVGNGSKEVVEVHDFKNGITGIRFAEHQRCYIRTQTKKLPTTAEAKAEDRERMV</sequence>